<gene>
    <name evidence="2" type="ORF">S12H4_12065</name>
</gene>
<dbReference type="PANTHER" id="PTHR42759">
    <property type="entry name" value="MOXR FAMILY PROTEIN"/>
    <property type="match status" value="1"/>
</dbReference>
<dbReference type="SMART" id="SM00382">
    <property type="entry name" value="AAA"/>
    <property type="match status" value="1"/>
</dbReference>
<comment type="caution">
    <text evidence="2">The sequence shown here is derived from an EMBL/GenBank/DDBJ whole genome shotgun (WGS) entry which is preliminary data.</text>
</comment>
<evidence type="ECO:0000259" key="1">
    <source>
        <dbReference type="SMART" id="SM00382"/>
    </source>
</evidence>
<name>X1RK80_9ZZZZ</name>
<feature type="non-terminal residue" evidence="2">
    <location>
        <position position="1"/>
    </location>
</feature>
<dbReference type="GO" id="GO:0005524">
    <property type="term" value="F:ATP binding"/>
    <property type="evidence" value="ECO:0007669"/>
    <property type="project" value="InterPro"/>
</dbReference>
<dbReference type="SUPFAM" id="SSF52540">
    <property type="entry name" value="P-loop containing nucleoside triphosphate hydrolases"/>
    <property type="match status" value="1"/>
</dbReference>
<dbReference type="InterPro" id="IPR003593">
    <property type="entry name" value="AAA+_ATPase"/>
</dbReference>
<proteinExistence type="predicted"/>
<dbReference type="Pfam" id="PF07726">
    <property type="entry name" value="AAA_3"/>
    <property type="match status" value="1"/>
</dbReference>
<reference evidence="2" key="1">
    <citation type="journal article" date="2014" name="Front. Microbiol.">
        <title>High frequency of phylogenetically diverse reductive dehalogenase-homologous genes in deep subseafloor sedimentary metagenomes.</title>
        <authorList>
            <person name="Kawai M."/>
            <person name="Futagami T."/>
            <person name="Toyoda A."/>
            <person name="Takaki Y."/>
            <person name="Nishi S."/>
            <person name="Hori S."/>
            <person name="Arai W."/>
            <person name="Tsubouchi T."/>
            <person name="Morono Y."/>
            <person name="Uchiyama I."/>
            <person name="Ito T."/>
            <person name="Fujiyama A."/>
            <person name="Inagaki F."/>
            <person name="Takami H."/>
        </authorList>
    </citation>
    <scope>NUCLEOTIDE SEQUENCE</scope>
    <source>
        <strain evidence="2">Expedition CK06-06</strain>
    </source>
</reference>
<organism evidence="2">
    <name type="scientific">marine sediment metagenome</name>
    <dbReference type="NCBI Taxonomy" id="412755"/>
    <lineage>
        <taxon>unclassified sequences</taxon>
        <taxon>metagenomes</taxon>
        <taxon>ecological metagenomes</taxon>
    </lineage>
</organism>
<dbReference type="Gene3D" id="3.40.50.300">
    <property type="entry name" value="P-loop containing nucleotide triphosphate hydrolases"/>
    <property type="match status" value="1"/>
</dbReference>
<dbReference type="PANTHER" id="PTHR42759:SF1">
    <property type="entry name" value="MAGNESIUM-CHELATASE SUBUNIT CHLD"/>
    <property type="match status" value="1"/>
</dbReference>
<dbReference type="InterPro" id="IPR011703">
    <property type="entry name" value="ATPase_AAA-3"/>
</dbReference>
<dbReference type="CDD" id="cd00009">
    <property type="entry name" value="AAA"/>
    <property type="match status" value="1"/>
</dbReference>
<feature type="non-terminal residue" evidence="2">
    <location>
        <position position="213"/>
    </location>
</feature>
<sequence length="213" mass="23859">SEIVKEIQSKYKIIGRTEELKKIILARRVRKNIIIEGSVGVGKTRIAKAVASYYDISFARIDCSEETLAHNLVGYWDPPMVISKGYIEDAYVYGPLTSSMLKGGCLFINEINRMPESTQNSLLTALDEGTIEIPKLKTIKAHKKFFVIATQNPAAHIGVTVIGEALKDRFIWIKLDFQPPEEEILIIKQEANLSNPSSDKIAIISQQIVQISR</sequence>
<accession>X1RK80</accession>
<dbReference type="GO" id="GO:0016887">
    <property type="term" value="F:ATP hydrolysis activity"/>
    <property type="evidence" value="ECO:0007669"/>
    <property type="project" value="InterPro"/>
</dbReference>
<protein>
    <recommendedName>
        <fullName evidence="1">AAA+ ATPase domain-containing protein</fullName>
    </recommendedName>
</protein>
<dbReference type="InterPro" id="IPR027417">
    <property type="entry name" value="P-loop_NTPase"/>
</dbReference>
<dbReference type="InterPro" id="IPR050764">
    <property type="entry name" value="CbbQ/NirQ/NorQ/GpvN"/>
</dbReference>
<feature type="domain" description="AAA+ ATPase" evidence="1">
    <location>
        <begin position="29"/>
        <end position="177"/>
    </location>
</feature>
<dbReference type="AlphaFoldDB" id="X1RK80"/>
<dbReference type="EMBL" id="BARW01005600">
    <property type="protein sequence ID" value="GAI81182.1"/>
    <property type="molecule type" value="Genomic_DNA"/>
</dbReference>
<evidence type="ECO:0000313" key="2">
    <source>
        <dbReference type="EMBL" id="GAI81182.1"/>
    </source>
</evidence>